<sequence>MTPPDQLPDTLRHLRQARRLSQLALSLTLGVSQRHISFVEQGRAQPSRALLMAWLQALDAPLAQRNAALLQAGFAPAYGDAARGDPGLAQAEWALRHLLQAHDPLPALVVSAQWDVLQVNQGAQWLIHTLLPWTAELPPTTPMNMLDLLAHPQGLFTCISNLPEVAPHLMAQWRAELALQPTLAPRIAAVEAALHARIGPGHKPAAAPRSPVLTTRFASPRGELAFFSMFTTFGTPQDIHLASLRVEHLFAANEATRLTLEQQVPRP</sequence>
<dbReference type="PANTHER" id="PTHR35010:SF4">
    <property type="entry name" value="BLL5781 PROTEIN"/>
    <property type="match status" value="1"/>
</dbReference>
<evidence type="ECO:0000313" key="2">
    <source>
        <dbReference type="EMBL" id="MBQ0934518.1"/>
    </source>
</evidence>
<dbReference type="SMART" id="SM00530">
    <property type="entry name" value="HTH_XRE"/>
    <property type="match status" value="1"/>
</dbReference>
<accession>A0ABS5DTP9</accession>
<dbReference type="Gene3D" id="1.10.260.40">
    <property type="entry name" value="lambda repressor-like DNA-binding domains"/>
    <property type="match status" value="1"/>
</dbReference>
<gene>
    <name evidence="2" type="ORF">KAK11_04180</name>
</gene>
<dbReference type="PANTHER" id="PTHR35010">
    <property type="entry name" value="BLL4672 PROTEIN-RELATED"/>
    <property type="match status" value="1"/>
</dbReference>
<evidence type="ECO:0000313" key="3">
    <source>
        <dbReference type="Proteomes" id="UP000672097"/>
    </source>
</evidence>
<proteinExistence type="predicted"/>
<comment type="caution">
    <text evidence="2">The sequence shown here is derived from an EMBL/GenBank/DDBJ whole genome shotgun (WGS) entry which is preliminary data.</text>
</comment>
<dbReference type="RefSeq" id="WP_210806437.1">
    <property type="nucleotide sequence ID" value="NZ_JAGQDG010000001.1"/>
</dbReference>
<dbReference type="CDD" id="cd00093">
    <property type="entry name" value="HTH_XRE"/>
    <property type="match status" value="1"/>
</dbReference>
<dbReference type="Proteomes" id="UP000672097">
    <property type="component" value="Unassembled WGS sequence"/>
</dbReference>
<dbReference type="InterPro" id="IPR001387">
    <property type="entry name" value="Cro/C1-type_HTH"/>
</dbReference>
<reference evidence="2 3" key="1">
    <citation type="submission" date="2021-04" db="EMBL/GenBank/DDBJ databases">
        <title>The genome sequence of type strain Ideonella paludis KCTC 32238.</title>
        <authorList>
            <person name="Liu Y."/>
        </authorList>
    </citation>
    <scope>NUCLEOTIDE SEQUENCE [LARGE SCALE GENOMIC DNA]</scope>
    <source>
        <strain evidence="2 3">KCTC 32238</strain>
    </source>
</reference>
<feature type="domain" description="HTH cro/C1-type" evidence="1">
    <location>
        <begin position="11"/>
        <end position="65"/>
    </location>
</feature>
<dbReference type="Pfam" id="PF17765">
    <property type="entry name" value="MLTR_LBD"/>
    <property type="match status" value="1"/>
</dbReference>
<keyword evidence="3" id="KW-1185">Reference proteome</keyword>
<dbReference type="InterPro" id="IPR041413">
    <property type="entry name" value="MLTR_LBD"/>
</dbReference>
<dbReference type="InterPro" id="IPR010982">
    <property type="entry name" value="Lambda_DNA-bd_dom_sf"/>
</dbReference>
<evidence type="ECO:0000259" key="1">
    <source>
        <dbReference type="PROSITE" id="PS50943"/>
    </source>
</evidence>
<protein>
    <submittedName>
        <fullName evidence="2">Helix-turn-helix transcriptional regulator</fullName>
    </submittedName>
</protein>
<dbReference type="EMBL" id="JAGQDG010000001">
    <property type="protein sequence ID" value="MBQ0934518.1"/>
    <property type="molecule type" value="Genomic_DNA"/>
</dbReference>
<dbReference type="PROSITE" id="PS50943">
    <property type="entry name" value="HTH_CROC1"/>
    <property type="match status" value="1"/>
</dbReference>
<dbReference type="Pfam" id="PF13560">
    <property type="entry name" value="HTH_31"/>
    <property type="match status" value="1"/>
</dbReference>
<name>A0ABS5DTP9_9BURK</name>
<dbReference type="Gene3D" id="3.30.450.180">
    <property type="match status" value="1"/>
</dbReference>
<organism evidence="2 3">
    <name type="scientific">Ideonella paludis</name>
    <dbReference type="NCBI Taxonomy" id="1233411"/>
    <lineage>
        <taxon>Bacteria</taxon>
        <taxon>Pseudomonadati</taxon>
        <taxon>Pseudomonadota</taxon>
        <taxon>Betaproteobacteria</taxon>
        <taxon>Burkholderiales</taxon>
        <taxon>Sphaerotilaceae</taxon>
        <taxon>Ideonella</taxon>
    </lineage>
</organism>
<dbReference type="SUPFAM" id="SSF47413">
    <property type="entry name" value="lambda repressor-like DNA-binding domains"/>
    <property type="match status" value="1"/>
</dbReference>